<accession>A0ABT8LPF6</accession>
<dbReference type="Pfam" id="PF09299">
    <property type="entry name" value="Mu-transpos_C"/>
    <property type="match status" value="1"/>
</dbReference>
<dbReference type="RefSeq" id="WP_169541100.1">
    <property type="nucleotide sequence ID" value="NZ_JASMRX010000005.1"/>
</dbReference>
<evidence type="ECO:0000313" key="3">
    <source>
        <dbReference type="Proteomes" id="UP001176500"/>
    </source>
</evidence>
<keyword evidence="3" id="KW-1185">Reference proteome</keyword>
<dbReference type="InterPro" id="IPR009004">
    <property type="entry name" value="Transposase_Mu_C"/>
</dbReference>
<organism evidence="2 3">
    <name type="scientific">Serratia bockelmannii</name>
    <dbReference type="NCBI Taxonomy" id="2703793"/>
    <lineage>
        <taxon>Bacteria</taxon>
        <taxon>Pseudomonadati</taxon>
        <taxon>Pseudomonadota</taxon>
        <taxon>Gammaproteobacteria</taxon>
        <taxon>Enterobacterales</taxon>
        <taxon>Yersiniaceae</taxon>
        <taxon>Serratia</taxon>
    </lineage>
</organism>
<feature type="domain" description="Transposase-like Mu C-terminal" evidence="1">
    <location>
        <begin position="8"/>
        <end position="60"/>
    </location>
</feature>
<dbReference type="InterPro" id="IPR015378">
    <property type="entry name" value="Transposase-like_Mu_C"/>
</dbReference>
<dbReference type="EMBL" id="JASMRX010000005">
    <property type="protein sequence ID" value="MDN6879201.1"/>
    <property type="molecule type" value="Genomic_DNA"/>
</dbReference>
<name>A0ABT8LPF6_9GAMM</name>
<evidence type="ECO:0000259" key="1">
    <source>
        <dbReference type="Pfam" id="PF09299"/>
    </source>
</evidence>
<dbReference type="Gene3D" id="2.30.30.130">
    <property type="entry name" value="Transposase, Mu, C-terminal"/>
    <property type="match status" value="1"/>
</dbReference>
<dbReference type="Proteomes" id="UP001176500">
    <property type="component" value="Unassembled WGS sequence"/>
</dbReference>
<reference evidence="2" key="1">
    <citation type="submission" date="2023-05" db="EMBL/GenBank/DDBJ databases">
        <title>Cannabis rhizosphere genomes.</title>
        <authorList>
            <person name="Goff K.L."/>
        </authorList>
    </citation>
    <scope>NUCLEOTIDE SEQUENCE</scope>
    <source>
        <strain evidence="2">SPPC 2817</strain>
    </source>
</reference>
<gene>
    <name evidence="2" type="ORF">QO199_11115</name>
</gene>
<comment type="caution">
    <text evidence="2">The sequence shown here is derived from an EMBL/GenBank/DDBJ whole genome shotgun (WGS) entry which is preliminary data.</text>
</comment>
<protein>
    <submittedName>
        <fullName evidence="2">Mu transposase C-terminal domain-containing protein</fullName>
    </submittedName>
</protein>
<evidence type="ECO:0000313" key="2">
    <source>
        <dbReference type="EMBL" id="MDN6879201.1"/>
    </source>
</evidence>
<proteinExistence type="predicted"/>
<dbReference type="SUPFAM" id="SSF50610">
    <property type="entry name" value="mu transposase, C-terminal domain"/>
    <property type="match status" value="1"/>
</dbReference>
<sequence>MSTKEILTRKVMKNKLHVLGNTYSSEALKNINGKVVIVSFDTGMSDKLTVQFTDGTYVCEAFKTEMFNLSPCRPFYG</sequence>